<dbReference type="PANTHER" id="PTHR35091:SF2">
    <property type="entry name" value="FLAGELLAR PROTEIN FLIL"/>
    <property type="match status" value="1"/>
</dbReference>
<organism evidence="11 12">
    <name type="scientific">Thioalkalivibrio halophilus</name>
    <dbReference type="NCBI Taxonomy" id="252474"/>
    <lineage>
        <taxon>Bacteria</taxon>
        <taxon>Pseudomonadati</taxon>
        <taxon>Pseudomonadota</taxon>
        <taxon>Gammaproteobacteria</taxon>
        <taxon>Chromatiales</taxon>
        <taxon>Ectothiorhodospiraceae</taxon>
        <taxon>Thioalkalivibrio</taxon>
    </lineage>
</organism>
<keyword evidence="11" id="KW-0966">Cell projection</keyword>
<dbReference type="EMBL" id="MUZR01000003">
    <property type="protein sequence ID" value="OOC11346.1"/>
    <property type="molecule type" value="Genomic_DNA"/>
</dbReference>
<dbReference type="Proteomes" id="UP000189177">
    <property type="component" value="Unassembled WGS sequence"/>
</dbReference>
<name>A0A1V3A1Y4_9GAMM</name>
<dbReference type="GO" id="GO:0071978">
    <property type="term" value="P:bacterial-type flagellum-dependent swarming motility"/>
    <property type="evidence" value="ECO:0007669"/>
    <property type="project" value="TreeGrafter"/>
</dbReference>
<evidence type="ECO:0000256" key="9">
    <source>
        <dbReference type="ARBA" id="ARBA00023136"/>
    </source>
</evidence>
<evidence type="ECO:0000256" key="3">
    <source>
        <dbReference type="ARBA" id="ARBA00008281"/>
    </source>
</evidence>
<dbReference type="AlphaFoldDB" id="A0A1V3A1Y4"/>
<keyword evidence="12" id="KW-1185">Reference proteome</keyword>
<proteinExistence type="inferred from homology"/>
<evidence type="ECO:0000313" key="11">
    <source>
        <dbReference type="EMBL" id="OOC11346.1"/>
    </source>
</evidence>
<evidence type="ECO:0000313" key="12">
    <source>
        <dbReference type="Proteomes" id="UP000189177"/>
    </source>
</evidence>
<evidence type="ECO:0000256" key="6">
    <source>
        <dbReference type="ARBA" id="ARBA00022692"/>
    </source>
</evidence>
<comment type="similarity">
    <text evidence="3 10">Belongs to the FliL family.</text>
</comment>
<keyword evidence="8 10" id="KW-1133">Transmembrane helix</keyword>
<dbReference type="RefSeq" id="WP_024328906.1">
    <property type="nucleotide sequence ID" value="NZ_MUZR01000003.1"/>
</dbReference>
<keyword evidence="11" id="KW-0969">Cilium</keyword>
<keyword evidence="6 10" id="KW-0812">Transmembrane</keyword>
<accession>A0A1V3A1Y4</accession>
<comment type="function">
    <text evidence="1 10">Controls the rotational direction of flagella during chemotaxis.</text>
</comment>
<evidence type="ECO:0000256" key="2">
    <source>
        <dbReference type="ARBA" id="ARBA00004162"/>
    </source>
</evidence>
<dbReference type="GO" id="GO:0005886">
    <property type="term" value="C:plasma membrane"/>
    <property type="evidence" value="ECO:0007669"/>
    <property type="project" value="UniProtKB-SubCell"/>
</dbReference>
<keyword evidence="9 10" id="KW-0472">Membrane</keyword>
<reference evidence="11 12" key="1">
    <citation type="submission" date="2017-02" db="EMBL/GenBank/DDBJ databases">
        <title>Genomic diversity within the haloalkaliphilic genus Thioalkalivibrio.</title>
        <authorList>
            <person name="Ahn A.-C."/>
            <person name="Meier-Kolthoff J."/>
            <person name="Overmars L."/>
            <person name="Richter M."/>
            <person name="Woyke T."/>
            <person name="Sorokin D.Y."/>
            <person name="Muyzer G."/>
        </authorList>
    </citation>
    <scope>NUCLEOTIDE SEQUENCE [LARGE SCALE GENOMIC DNA]</scope>
    <source>
        <strain evidence="11 12">HL17</strain>
    </source>
</reference>
<evidence type="ECO:0000256" key="5">
    <source>
        <dbReference type="ARBA" id="ARBA00022500"/>
    </source>
</evidence>
<evidence type="ECO:0000256" key="10">
    <source>
        <dbReference type="RuleBase" id="RU364125"/>
    </source>
</evidence>
<comment type="caution">
    <text evidence="11">The sequence shown here is derived from an EMBL/GenBank/DDBJ whole genome shotgun (WGS) entry which is preliminary data.</text>
</comment>
<dbReference type="OrthoDB" id="5616092at2"/>
<evidence type="ECO:0000256" key="4">
    <source>
        <dbReference type="ARBA" id="ARBA00022475"/>
    </source>
</evidence>
<evidence type="ECO:0000256" key="1">
    <source>
        <dbReference type="ARBA" id="ARBA00002254"/>
    </source>
</evidence>
<dbReference type="STRING" id="252474.B1A74_00830"/>
<feature type="transmembrane region" description="Helical" evidence="10">
    <location>
        <begin position="20"/>
        <end position="42"/>
    </location>
</feature>
<keyword evidence="11" id="KW-0282">Flagellum</keyword>
<dbReference type="Pfam" id="PF03748">
    <property type="entry name" value="FliL"/>
    <property type="match status" value="1"/>
</dbReference>
<evidence type="ECO:0000256" key="7">
    <source>
        <dbReference type="ARBA" id="ARBA00022779"/>
    </source>
</evidence>
<keyword evidence="5 10" id="KW-0145">Chemotaxis</keyword>
<dbReference type="GO" id="GO:0009425">
    <property type="term" value="C:bacterial-type flagellum basal body"/>
    <property type="evidence" value="ECO:0007669"/>
    <property type="project" value="InterPro"/>
</dbReference>
<dbReference type="PANTHER" id="PTHR35091">
    <property type="entry name" value="FLAGELLAR PROTEIN FLIL"/>
    <property type="match status" value="1"/>
</dbReference>
<dbReference type="GO" id="GO:0006935">
    <property type="term" value="P:chemotaxis"/>
    <property type="evidence" value="ECO:0007669"/>
    <property type="project" value="UniProtKB-KW"/>
</dbReference>
<sequence>MAEKEVELENKGGGGKKWMIIILLVVAVLLAGGGGAAAWFLLSQEADETAEDLPPERHYSSLDPMTVNIDAPGSVQFLRVQIGLVSTDPAVLEAVEDHLPVVRNDILGVLSDQEYTELNTREGKEALAEDLTATVRVILESREAPFDLERVVFTELVMQ</sequence>
<keyword evidence="7 10" id="KW-0283">Flagellar rotation</keyword>
<keyword evidence="10" id="KW-0997">Cell inner membrane</keyword>
<gene>
    <name evidence="11" type="ORF">B1A74_00830</name>
</gene>
<protein>
    <recommendedName>
        <fullName evidence="10">Flagellar protein FliL</fullName>
    </recommendedName>
</protein>
<dbReference type="InterPro" id="IPR005503">
    <property type="entry name" value="FliL"/>
</dbReference>
<comment type="subcellular location">
    <subcellularLocation>
        <location evidence="10">Cell inner membrane</location>
    </subcellularLocation>
    <subcellularLocation>
        <location evidence="2">Cell membrane</location>
        <topology evidence="2">Single-pass membrane protein</topology>
    </subcellularLocation>
</comment>
<evidence type="ECO:0000256" key="8">
    <source>
        <dbReference type="ARBA" id="ARBA00022989"/>
    </source>
</evidence>
<keyword evidence="4" id="KW-1003">Cell membrane</keyword>